<dbReference type="EMBL" id="LBRB01000026">
    <property type="protein sequence ID" value="KKP87945.1"/>
    <property type="molecule type" value="Genomic_DNA"/>
</dbReference>
<evidence type="ECO:0000313" key="3">
    <source>
        <dbReference type="EMBL" id="KKP87945.1"/>
    </source>
</evidence>
<dbReference type="STRING" id="1618333.UR93_C0026G0001"/>
<feature type="non-terminal residue" evidence="3">
    <location>
        <position position="1815"/>
    </location>
</feature>
<comment type="caution">
    <text evidence="3">The sequence shown here is derived from an EMBL/GenBank/DDBJ whole genome shotgun (WGS) entry which is preliminary data.</text>
</comment>
<keyword evidence="2" id="KW-1133">Transmembrane helix</keyword>
<accession>A0A0G0FKG6</accession>
<organism evidence="3 4">
    <name type="scientific">Berkelbacteria bacterium GW2011_GWA2_35_9</name>
    <dbReference type="NCBI Taxonomy" id="1618333"/>
    <lineage>
        <taxon>Bacteria</taxon>
        <taxon>Candidatus Berkelbacteria</taxon>
    </lineage>
</organism>
<feature type="transmembrane region" description="Helical" evidence="2">
    <location>
        <begin position="7"/>
        <end position="27"/>
    </location>
</feature>
<keyword evidence="2" id="KW-0812">Transmembrane</keyword>
<reference evidence="3 4" key="1">
    <citation type="journal article" date="2015" name="Nature">
        <title>rRNA introns, odd ribosomes, and small enigmatic genomes across a large radiation of phyla.</title>
        <authorList>
            <person name="Brown C.T."/>
            <person name="Hug L.A."/>
            <person name="Thomas B.C."/>
            <person name="Sharon I."/>
            <person name="Castelle C.J."/>
            <person name="Singh A."/>
            <person name="Wilkins M.J."/>
            <person name="Williams K.H."/>
            <person name="Banfield J.F."/>
        </authorList>
    </citation>
    <scope>NUCLEOTIDE SEQUENCE [LARGE SCALE GENOMIC DNA]</scope>
</reference>
<evidence type="ECO:0000313" key="4">
    <source>
        <dbReference type="Proteomes" id="UP000034316"/>
    </source>
</evidence>
<dbReference type="Gene3D" id="2.60.40.10">
    <property type="entry name" value="Immunoglobulins"/>
    <property type="match status" value="4"/>
</dbReference>
<protein>
    <submittedName>
        <fullName evidence="3">Fibronectin, type III domain protein</fullName>
    </submittedName>
</protein>
<dbReference type="Proteomes" id="UP000034316">
    <property type="component" value="Unassembled WGS sequence"/>
</dbReference>
<evidence type="ECO:0000256" key="1">
    <source>
        <dbReference type="SAM" id="MobiDB-lite"/>
    </source>
</evidence>
<proteinExistence type="predicted"/>
<dbReference type="Pfam" id="PF17957">
    <property type="entry name" value="Big_7"/>
    <property type="match status" value="2"/>
</dbReference>
<feature type="region of interest" description="Disordered" evidence="1">
    <location>
        <begin position="1787"/>
        <end position="1815"/>
    </location>
</feature>
<sequence>MSTTRKQLFKIFFIGVSIVVAFGLLQLNREVSAHINTGSWWGSCSDPNSKYYPGTDLQIKSEGTSSTWQGDDIYKYLRNPSGEGCETNTSIENKWSFDGYNKPITNKYLVKLELENVGGWFGDGGQKVHDVFLYGAGMNDFDVRVFDSGSFSGGEEISLTSNQVQSDDPHNRSRLGWRVPIEEIGSTHTIRLEITPEGDIDSGPVGVDKYVLRTTNIVGVNDEISIYSNVGSDDGGAVRPMSVEVKEPANGANFNTGSNIEVTALVRPKVYAEYDAVIKKVEFYANGVKFGQEVKDSDSNPSYYSFTYPNSPNGTYLIVVKATNEESEVVTSDPVTVTINDPLPLSCSFSSSSITLSHSSPHQATTELSATGGDGSYIWTALGSEPSSGGTLPTILTFSDIGTQNIEISSADQTSICTLTVNPAPNATPTVSITSPADGAVFNNAPVTIPITITASDPDGDPLTVEVYNGATKLPGTATKGAGTTYTYNWASVGAGSYTIKAKAIDNFNASTESTPITFSVQNPTTTTVVPTTTTITRPITTTTTTTTTTQPAVYTLMLSTDKTSGTAPLDVILKATVGGGTVSQSNDEIRFYNDTVLLGTHTDLDSAEVRYYHWDNISAGTYTKVHAEYYQGRGASGVLKATSSNITITVQNPTPTIDSFTAPASINSGEKLTDSIALTWTTTGADTVDIQYKNSSNVWTNLVTGRPADGSYSFTPTSTHIVSNKVITRIIAHKASANDVTSVEKSTTVNSISCARIPTLSINTNTVNEDGVATLTYSTNGIFASASIQRKLGTTGAWGNIFTGLSTTANSTKQAYPALLYTLSSTYYHRLVVNLNTTYCNDKYSTPEVTLTVNKNPTIVSFSTDKTLYNAGENSILSSVVKDPDGSIVKVQYYDGANQLGPNIVPSPANPVNTNYSSNYTWSNPTTGTHSLTVVVTDNNGAVFSSGAVVIYVNTFPTIVSLTTDKSSYNIGEIPVLTSKSRDTDGKITKLQYLDNATQIGSDINITQATNNTEYTHNYSWSPAPTSGIHILTVKATDDRGAVTSSGVVSIRVYANPVIVSPLVSQNKIYFAQPNLPWTANSWDAVPNGQYIIKVKRSSDSTAYFSNEGAFKKAQLDPPVFSSTVPDGSMFFQNAPANGTYYWNSVANASDYIVQLRKVNGSFSSNDILNPPKNTADEKEIIVSGITIDFNAKYNGRTTTLWSELGNDYWYMRVAGRVFPGQTKNYVWSNVLYLEKRNPVLSLVNTAPFSREKSPQFSFDPQSLPTDLEVKLNIVGGPHTVLPINIGTVVSGRLQISNFSFTEEQWRSIFYGNWQAYFTVAPVSDHIERSRSNIITFNKDLPSQSNPTLVANKTTAVAQELVKFTLNYPRSEVAFDHSLPNITLSPFTTTNLLEMTFSNNNFDLNNISNDYLEGGIVDIEQNKIVWNNIDSNTKDGKVINIPLKVGQSCDSNDTQVKLTKTITPQFGSKIINNSNSVSVTYDCPTGTYNFTNATKVRTDTNEIKQGSTLTYKIEYSGTFTEGSGSGNGGEITLFKKIKKIPRNIASSATQIYKKTSQRIAQTKTNRIKLAKAQESTTIYANGDGSDYDITYLVNSAKNKNLILDGGYGLGGDFTFSGDLTFNIQSLTLINGAKISGTGNLTINASNYIKICRSCSLKTKGYSGGIATECYAQGGRGSDNGADAGTTIDYGDCTDRAGKGGNWISGGTGGGGGGGHSGNRAGAGGGGGNLGAGGGAFALGSPNQWNFGGGGAGIGGTGGAGVAKTTNGSAGIGTSVNKLQTWINAGKKLTQGGGGGGGGEESDTDEQKNSSSTLG</sequence>
<evidence type="ECO:0000256" key="2">
    <source>
        <dbReference type="SAM" id="Phobius"/>
    </source>
</evidence>
<dbReference type="PATRIC" id="fig|1618333.3.peg.603"/>
<name>A0A0G0FKG6_9BACT</name>
<keyword evidence="2" id="KW-0472">Membrane</keyword>
<dbReference type="InterPro" id="IPR013783">
    <property type="entry name" value="Ig-like_fold"/>
</dbReference>
<gene>
    <name evidence="3" type="ORF">UR93_C0026G0001</name>
</gene>